<dbReference type="AlphaFoldDB" id="A0A9P0EW62"/>
<evidence type="ECO:0000313" key="9">
    <source>
        <dbReference type="Proteomes" id="UP001152759"/>
    </source>
</evidence>
<dbReference type="CDD" id="cd02394">
    <property type="entry name" value="KH-I_Vigilin_rpt6"/>
    <property type="match status" value="1"/>
</dbReference>
<dbReference type="GO" id="GO:0010468">
    <property type="term" value="P:regulation of gene expression"/>
    <property type="evidence" value="ECO:0007669"/>
    <property type="project" value="UniProtKB-ARBA"/>
</dbReference>
<comment type="subcellular location">
    <subcellularLocation>
        <location evidence="1">Cytoplasm</location>
    </subcellularLocation>
</comment>
<feature type="domain" description="K Homology" evidence="7">
    <location>
        <begin position="707"/>
        <end position="776"/>
    </location>
</feature>
<feature type="domain" description="K Homology" evidence="7">
    <location>
        <begin position="193"/>
        <end position="270"/>
    </location>
</feature>
<dbReference type="GO" id="GO:0003729">
    <property type="term" value="F:mRNA binding"/>
    <property type="evidence" value="ECO:0007669"/>
    <property type="project" value="TreeGrafter"/>
</dbReference>
<evidence type="ECO:0000256" key="5">
    <source>
        <dbReference type="PROSITE-ProRule" id="PRU00117"/>
    </source>
</evidence>
<feature type="domain" description="K Homology" evidence="7">
    <location>
        <begin position="486"/>
        <end position="555"/>
    </location>
</feature>
<name>A0A9P0EW62_BEMTA</name>
<feature type="compositionally biased region" description="Basic and acidic residues" evidence="6">
    <location>
        <begin position="1192"/>
        <end position="1208"/>
    </location>
</feature>
<dbReference type="InterPro" id="IPR004087">
    <property type="entry name" value="KH_dom"/>
</dbReference>
<gene>
    <name evidence="8" type="ORF">BEMITA_LOCUS978</name>
</gene>
<dbReference type="CDD" id="cd22411">
    <property type="entry name" value="KH-I_Vigilin_rpt8"/>
    <property type="match status" value="1"/>
</dbReference>
<dbReference type="InterPro" id="IPR004088">
    <property type="entry name" value="KH_dom_type_1"/>
</dbReference>
<dbReference type="Gene3D" id="3.30.1370.10">
    <property type="entry name" value="K Homology domain, type 1"/>
    <property type="match status" value="12"/>
</dbReference>
<dbReference type="InterPro" id="IPR036612">
    <property type="entry name" value="KH_dom_type_1_sf"/>
</dbReference>
<feature type="region of interest" description="Disordered" evidence="6">
    <location>
        <begin position="58"/>
        <end position="79"/>
    </location>
</feature>
<dbReference type="PANTHER" id="PTHR10627">
    <property type="entry name" value="SCP160"/>
    <property type="match status" value="1"/>
</dbReference>
<dbReference type="InterPro" id="IPR057778">
    <property type="entry name" value="KH_Vigilin_N"/>
</dbReference>
<feature type="compositionally biased region" description="Basic and acidic residues" evidence="6">
    <location>
        <begin position="59"/>
        <end position="79"/>
    </location>
</feature>
<dbReference type="SMART" id="SM00322">
    <property type="entry name" value="KH"/>
    <property type="match status" value="14"/>
</dbReference>
<protein>
    <recommendedName>
        <fullName evidence="7">K Homology domain-containing protein</fullName>
    </recommendedName>
</protein>
<sequence>MQQEEKNVSSAEAGEYAKMFPAMPTTKAKSHQNSGSIQGNGHMRVGPREISKTLVVPSSDRKLDQSDKFGEGERKPNDIAKDTKTKIEMSISKDHSLTFVISGTPASVNDAIRKILKQYKTQKTKSISVPKESYPMIMGKNGQRLKDLEKETETRITIPGHNDKSDQILVVGAAENIELACAEILKISEEQAKKASVKVDIDRKNHPLLCGADNEFIEALQMKRSVKISVPPASKIKAESKEDYKVVTWVIKGHREDIQAVQKELLARQEELNKTCKTMKVQVPVEQHRYVAGHKDSGLNEILRECKVSVEMPHEGDTDGSVTLYGPRDNLTKAIEKVHNRAKSMVSAKVSCPQWIFKYISGPKSNKYMDPNLDLSQVHMSYTEDNNKSGWLKFEGPTTRISEVQVALDELVTELRNNLCYEEFPVDAKYYKHIIGKGGCNINRVQEEYSVDINISDSHIIRIEGEKQGVEGAKKDIEGMIFKIENEVEEDMIISAKLHRDLIGVRGGSIRELKDKFPSVIINIPSQTENSDVVKLRGPKDDVKKCRKALADAVKEIERKNYCKVVTIFKDFHKNIIGKGGATIKKIREDTNTKIDLPKETDKSDDIIIRGVKEDVERAAQQILAIQNEMAAFATEEVPIPKKVHTLLTGPKKRLVQAIKTECGSVTIKFPPAESKSDIVTIRGLDKEDVKRARDMLMELAAETEQASFTAELRVKPEHHNFIIGRKGMNVKRLKELTGAKILFPDRNDEDQDLITIMGTEEQVAKAKKELEVTIKNIDSIVEDSIQIDTKHHRHFTRRVIEQIQDECGNIKITFPRNEESSTILIKGPKDGVEMVKQRLQEEVQDLEERITIEFTIPHDVIRKERLPDIQRDHNVTIKVLNFLSVADDGVPHGEGQVNGDVHNESQDSCDTISIWGRPENCELAKQAVLDLIPIEKELNVPFEYHSSIIGKAGKNINQIRVECGNVRIEVPKADLRSNIIKIRGRRSTVEQAVGLIEEQVANLIAEKEKKVAKSFSMTLDIDPDYHSIIIGRNGSKINEIRQKYDTQISFPRKGEHESHITIVGFEDQCKAAAEEIQHIVDDLKNLECEELDVDERIIARLIGAKGRNLSRIQNDYKVTILSVKRDGSNKLIVYGDNPDNVEDAIEELRSKQDDYLEDVAHDVRSSSSHMNNSNPNPSRGDSSGFVVKGAPWDKDKSQKTPELDSQRDFPSMGKDTASVPSGGAWVQR</sequence>
<feature type="domain" description="K Homology" evidence="7">
    <location>
        <begin position="780"/>
        <end position="845"/>
    </location>
</feature>
<reference evidence="8" key="1">
    <citation type="submission" date="2021-12" db="EMBL/GenBank/DDBJ databases">
        <authorList>
            <person name="King R."/>
        </authorList>
    </citation>
    <scope>NUCLEOTIDE SEQUENCE</scope>
</reference>
<dbReference type="CDD" id="cd22413">
    <property type="entry name" value="KH-I_Vigilin_rpt10"/>
    <property type="match status" value="1"/>
</dbReference>
<keyword evidence="4 5" id="KW-0694">RNA-binding</keyword>
<dbReference type="SUPFAM" id="SSF54791">
    <property type="entry name" value="Eukaryotic type KH-domain (KH-domain type I)"/>
    <property type="match status" value="12"/>
</dbReference>
<feature type="region of interest" description="Disordered" evidence="6">
    <location>
        <begin position="1164"/>
        <end position="1229"/>
    </location>
</feature>
<evidence type="ECO:0000256" key="2">
    <source>
        <dbReference type="ARBA" id="ARBA00022490"/>
    </source>
</evidence>
<accession>A0A9P0EW62</accession>
<feature type="domain" description="K Homology" evidence="7">
    <location>
        <begin position="418"/>
        <end position="482"/>
    </location>
</feature>
<dbReference type="KEGG" id="btab:109029781"/>
<dbReference type="PANTHER" id="PTHR10627:SF31">
    <property type="entry name" value="DODECA-SATELLITE-BINDING PROTEIN 1, ISOFORM A"/>
    <property type="match status" value="1"/>
</dbReference>
<evidence type="ECO:0000313" key="8">
    <source>
        <dbReference type="EMBL" id="CAH0381314.1"/>
    </source>
</evidence>
<evidence type="ECO:0000256" key="3">
    <source>
        <dbReference type="ARBA" id="ARBA00022737"/>
    </source>
</evidence>
<evidence type="ECO:0000259" key="7">
    <source>
        <dbReference type="SMART" id="SM00322"/>
    </source>
</evidence>
<dbReference type="CDD" id="cd22408">
    <property type="entry name" value="KH-I_Vigilin_rpt4"/>
    <property type="match status" value="1"/>
</dbReference>
<keyword evidence="3" id="KW-0677">Repeat</keyword>
<feature type="domain" description="K Homology" evidence="7">
    <location>
        <begin position="275"/>
        <end position="343"/>
    </location>
</feature>
<proteinExistence type="predicted"/>
<feature type="domain" description="K Homology" evidence="7">
    <location>
        <begin position="632"/>
        <end position="702"/>
    </location>
</feature>
<dbReference type="EMBL" id="OU963862">
    <property type="protein sequence ID" value="CAH0381314.1"/>
    <property type="molecule type" value="Genomic_DNA"/>
</dbReference>
<feature type="compositionally biased region" description="Low complexity" evidence="6">
    <location>
        <begin position="1166"/>
        <end position="1179"/>
    </location>
</feature>
<feature type="domain" description="K Homology" evidence="7">
    <location>
        <begin position="935"/>
        <end position="1002"/>
    </location>
</feature>
<keyword evidence="2" id="KW-0963">Cytoplasm</keyword>
<feature type="domain" description="K Homology" evidence="7">
    <location>
        <begin position="560"/>
        <end position="628"/>
    </location>
</feature>
<feature type="domain" description="K Homology" evidence="7">
    <location>
        <begin position="1086"/>
        <end position="1154"/>
    </location>
</feature>
<dbReference type="Pfam" id="PF24668">
    <property type="entry name" value="KH_Vigilin"/>
    <property type="match status" value="1"/>
</dbReference>
<evidence type="ECO:0000256" key="6">
    <source>
        <dbReference type="SAM" id="MobiDB-lite"/>
    </source>
</evidence>
<dbReference type="Pfam" id="PF00013">
    <property type="entry name" value="KH_1"/>
    <property type="match status" value="10"/>
</dbReference>
<dbReference type="CDD" id="cd22417">
    <property type="entry name" value="KH-I_Vigilin_rpt14"/>
    <property type="match status" value="1"/>
</dbReference>
<keyword evidence="9" id="KW-1185">Reference proteome</keyword>
<evidence type="ECO:0000256" key="1">
    <source>
        <dbReference type="ARBA" id="ARBA00004496"/>
    </source>
</evidence>
<feature type="domain" description="K Homology" evidence="7">
    <location>
        <begin position="849"/>
        <end position="934"/>
    </location>
</feature>
<feature type="domain" description="K Homology" evidence="7">
    <location>
        <begin position="48"/>
        <end position="120"/>
    </location>
</feature>
<dbReference type="Proteomes" id="UP001152759">
    <property type="component" value="Chromosome 1"/>
</dbReference>
<feature type="domain" description="K Homology" evidence="7">
    <location>
        <begin position="121"/>
        <end position="189"/>
    </location>
</feature>
<feature type="domain" description="K Homology" evidence="7">
    <location>
        <begin position="1014"/>
        <end position="1082"/>
    </location>
</feature>
<feature type="region of interest" description="Disordered" evidence="6">
    <location>
        <begin position="1"/>
        <end position="46"/>
    </location>
</feature>
<evidence type="ECO:0000256" key="4">
    <source>
        <dbReference type="ARBA" id="ARBA00022884"/>
    </source>
</evidence>
<organism evidence="8 9">
    <name type="scientific">Bemisia tabaci</name>
    <name type="common">Sweetpotato whitefly</name>
    <name type="synonym">Aleurodes tabaci</name>
    <dbReference type="NCBI Taxonomy" id="7038"/>
    <lineage>
        <taxon>Eukaryota</taxon>
        <taxon>Metazoa</taxon>
        <taxon>Ecdysozoa</taxon>
        <taxon>Arthropoda</taxon>
        <taxon>Hexapoda</taxon>
        <taxon>Insecta</taxon>
        <taxon>Pterygota</taxon>
        <taxon>Neoptera</taxon>
        <taxon>Paraneoptera</taxon>
        <taxon>Hemiptera</taxon>
        <taxon>Sternorrhyncha</taxon>
        <taxon>Aleyrodoidea</taxon>
        <taxon>Aleyrodidae</taxon>
        <taxon>Aleyrodinae</taxon>
        <taxon>Bemisia</taxon>
    </lineage>
</organism>
<dbReference type="PROSITE" id="PS50084">
    <property type="entry name" value="KH_TYPE_1"/>
    <property type="match status" value="10"/>
</dbReference>